<evidence type="ECO:0000256" key="1">
    <source>
        <dbReference type="SAM" id="MobiDB-lite"/>
    </source>
</evidence>
<organism evidence="3 4">
    <name type="scientific">Ramlibacter humi</name>
    <dbReference type="NCBI Taxonomy" id="2530451"/>
    <lineage>
        <taxon>Bacteria</taxon>
        <taxon>Pseudomonadati</taxon>
        <taxon>Pseudomonadota</taxon>
        <taxon>Betaproteobacteria</taxon>
        <taxon>Burkholderiales</taxon>
        <taxon>Comamonadaceae</taxon>
        <taxon>Ramlibacter</taxon>
    </lineage>
</organism>
<dbReference type="EMBL" id="SMLK01000002">
    <property type="protein sequence ID" value="TFZ03964.1"/>
    <property type="molecule type" value="Genomic_DNA"/>
</dbReference>
<feature type="chain" id="PRO_5021362018" evidence="2">
    <location>
        <begin position="21"/>
        <end position="176"/>
    </location>
</feature>
<keyword evidence="4" id="KW-1185">Reference proteome</keyword>
<sequence length="176" mass="17065">MNLRLLTALVLAAFGLAAQAKLPPPDDAAKAKAAEATAKAAWQAKVDAFQLCKAQDKVVARYKAGGGKNGKAAPAAAAAAKPASSPVAAASSPVAAASAPAAGASAPGTPVAYAPPTPCADPGPFAYNPPEQKPLETSGAHSPPGTAASPPSVRNESATMTPAKPSTAPAEGAKKP</sequence>
<reference evidence="3 4" key="1">
    <citation type="submission" date="2019-03" db="EMBL/GenBank/DDBJ databases">
        <title>Ramlibacter sp. 18x22-1, whole genome shotgun sequence.</title>
        <authorList>
            <person name="Zhang X."/>
            <person name="Feng G."/>
            <person name="Zhu H."/>
        </authorList>
    </citation>
    <scope>NUCLEOTIDE SEQUENCE [LARGE SCALE GENOMIC DNA]</scope>
    <source>
        <strain evidence="3 4">18x22-1</strain>
    </source>
</reference>
<name>A0A4Z0BZK1_9BURK</name>
<dbReference type="AlphaFoldDB" id="A0A4Z0BZK1"/>
<dbReference type="Proteomes" id="UP000297839">
    <property type="component" value="Unassembled WGS sequence"/>
</dbReference>
<feature type="signal peptide" evidence="2">
    <location>
        <begin position="1"/>
        <end position="20"/>
    </location>
</feature>
<dbReference type="RefSeq" id="WP_135249590.1">
    <property type="nucleotide sequence ID" value="NZ_SMLK01000002.1"/>
</dbReference>
<feature type="compositionally biased region" description="Low complexity" evidence="1">
    <location>
        <begin position="70"/>
        <end position="108"/>
    </location>
</feature>
<feature type="region of interest" description="Disordered" evidence="1">
    <location>
        <begin position="64"/>
        <end position="176"/>
    </location>
</feature>
<evidence type="ECO:0000256" key="2">
    <source>
        <dbReference type="SAM" id="SignalP"/>
    </source>
</evidence>
<comment type="caution">
    <text evidence="3">The sequence shown here is derived from an EMBL/GenBank/DDBJ whole genome shotgun (WGS) entry which is preliminary data.</text>
</comment>
<dbReference type="OrthoDB" id="8929716at2"/>
<accession>A0A4Z0BZK1</accession>
<proteinExistence type="predicted"/>
<gene>
    <name evidence="3" type="ORF">EZ216_10015</name>
</gene>
<keyword evidence="2" id="KW-0732">Signal</keyword>
<protein>
    <submittedName>
        <fullName evidence="3">Uncharacterized protein</fullName>
    </submittedName>
</protein>
<evidence type="ECO:0000313" key="3">
    <source>
        <dbReference type="EMBL" id="TFZ03964.1"/>
    </source>
</evidence>
<evidence type="ECO:0000313" key="4">
    <source>
        <dbReference type="Proteomes" id="UP000297839"/>
    </source>
</evidence>